<keyword evidence="10" id="KW-1185">Reference proteome</keyword>
<evidence type="ECO:0000256" key="4">
    <source>
        <dbReference type="ARBA" id="ARBA00023242"/>
    </source>
</evidence>
<dbReference type="AlphaFoldDB" id="A0A425CR39"/>
<feature type="compositionally biased region" description="Low complexity" evidence="7">
    <location>
        <begin position="265"/>
        <end position="283"/>
    </location>
</feature>
<comment type="function">
    <text evidence="6">Plays an important role in the control of DNA replication and the maintenance of replication fork stability.</text>
</comment>
<dbReference type="GO" id="GO:0006974">
    <property type="term" value="P:DNA damage response"/>
    <property type="evidence" value="ECO:0007669"/>
    <property type="project" value="UniProtKB-KW"/>
</dbReference>
<feature type="region of interest" description="Disordered" evidence="7">
    <location>
        <begin position="173"/>
        <end position="205"/>
    </location>
</feature>
<dbReference type="Proteomes" id="UP000284702">
    <property type="component" value="Unassembled WGS sequence"/>
</dbReference>
<feature type="region of interest" description="Disordered" evidence="7">
    <location>
        <begin position="253"/>
        <end position="283"/>
    </location>
</feature>
<dbReference type="InterPro" id="IPR040038">
    <property type="entry name" value="TIPIN/Csm3/Swi3"/>
</dbReference>
<dbReference type="GO" id="GO:0043111">
    <property type="term" value="P:replication fork arrest"/>
    <property type="evidence" value="ECO:0007669"/>
    <property type="project" value="TreeGrafter"/>
</dbReference>
<feature type="compositionally biased region" description="Basic and acidic residues" evidence="7">
    <location>
        <begin position="18"/>
        <end position="27"/>
    </location>
</feature>
<keyword evidence="3 6" id="KW-0227">DNA damage</keyword>
<comment type="subcellular location">
    <subcellularLocation>
        <location evidence="1 6">Nucleus</location>
    </subcellularLocation>
</comment>
<evidence type="ECO:0000313" key="9">
    <source>
        <dbReference type="EMBL" id="RQM19386.1"/>
    </source>
</evidence>
<feature type="region of interest" description="Disordered" evidence="7">
    <location>
        <begin position="136"/>
        <end position="155"/>
    </location>
</feature>
<comment type="caution">
    <text evidence="9">The sequence shown here is derived from an EMBL/GenBank/DDBJ whole genome shotgun (WGS) entry which is preliminary data.</text>
</comment>
<dbReference type="EMBL" id="MZMZ02004352">
    <property type="protein sequence ID" value="RQM19386.1"/>
    <property type="molecule type" value="Genomic_DNA"/>
</dbReference>
<reference evidence="9" key="1">
    <citation type="submission" date="2018-07" db="EMBL/GenBank/DDBJ databases">
        <title>Annotation of Aphanomyces astaci genome assembly.</title>
        <authorList>
            <person name="Studholme D.J."/>
        </authorList>
    </citation>
    <scope>NUCLEOTIDE SEQUENCE [LARGE SCALE GENOMIC DNA]</scope>
    <source>
        <strain evidence="9">Pc</strain>
    </source>
</reference>
<proteinExistence type="inferred from homology"/>
<dbReference type="InterPro" id="IPR012923">
    <property type="entry name" value="Csm3"/>
</dbReference>
<evidence type="ECO:0000256" key="7">
    <source>
        <dbReference type="SAM" id="MobiDB-lite"/>
    </source>
</evidence>
<evidence type="ECO:0000259" key="8">
    <source>
        <dbReference type="Pfam" id="PF07962"/>
    </source>
</evidence>
<evidence type="ECO:0000256" key="2">
    <source>
        <dbReference type="ARBA" id="ARBA00006075"/>
    </source>
</evidence>
<name>A0A425CR39_APHAT</name>
<feature type="region of interest" description="Disordered" evidence="7">
    <location>
        <begin position="1"/>
        <end position="47"/>
    </location>
</feature>
<comment type="similarity">
    <text evidence="2 6">Belongs to the CSM3 family.</text>
</comment>
<dbReference type="Pfam" id="PF07962">
    <property type="entry name" value="Swi3"/>
    <property type="match status" value="1"/>
</dbReference>
<feature type="compositionally biased region" description="Basic and acidic residues" evidence="7">
    <location>
        <begin position="186"/>
        <end position="195"/>
    </location>
</feature>
<dbReference type="GO" id="GO:0031298">
    <property type="term" value="C:replication fork protection complex"/>
    <property type="evidence" value="ECO:0007669"/>
    <property type="project" value="TreeGrafter"/>
</dbReference>
<accession>A0A425CR39</accession>
<evidence type="ECO:0000313" key="10">
    <source>
        <dbReference type="Proteomes" id="UP000284702"/>
    </source>
</evidence>
<dbReference type="PANTHER" id="PTHR13220:SF11">
    <property type="entry name" value="TIMELESS-INTERACTING PROTEIN"/>
    <property type="match status" value="1"/>
</dbReference>
<feature type="domain" description="Chromosome segregation in meiosis protein 3" evidence="8">
    <location>
        <begin position="57"/>
        <end position="138"/>
    </location>
</feature>
<evidence type="ECO:0000256" key="6">
    <source>
        <dbReference type="RuleBase" id="RU366049"/>
    </source>
</evidence>
<keyword evidence="5 6" id="KW-0131">Cell cycle</keyword>
<gene>
    <name evidence="9" type="ORF">B5M09_013359</name>
</gene>
<evidence type="ECO:0000256" key="1">
    <source>
        <dbReference type="ARBA" id="ARBA00004123"/>
    </source>
</evidence>
<feature type="compositionally biased region" description="Acidic residues" evidence="7">
    <location>
        <begin position="28"/>
        <end position="41"/>
    </location>
</feature>
<keyword evidence="4 6" id="KW-0539">Nucleus</keyword>
<protein>
    <recommendedName>
        <fullName evidence="8">Chromosome segregation in meiosis protein 3 domain-containing protein</fullName>
    </recommendedName>
</protein>
<organism evidence="9 10">
    <name type="scientific">Aphanomyces astaci</name>
    <name type="common">Crayfish plague agent</name>
    <dbReference type="NCBI Taxonomy" id="112090"/>
    <lineage>
        <taxon>Eukaryota</taxon>
        <taxon>Sar</taxon>
        <taxon>Stramenopiles</taxon>
        <taxon>Oomycota</taxon>
        <taxon>Saprolegniomycetes</taxon>
        <taxon>Saprolegniales</taxon>
        <taxon>Verrucalvaceae</taxon>
        <taxon>Aphanomyces</taxon>
    </lineage>
</organism>
<dbReference type="GO" id="GO:0031297">
    <property type="term" value="P:replication fork processing"/>
    <property type="evidence" value="ECO:0007669"/>
    <property type="project" value="UniProtKB-UniRule"/>
</dbReference>
<evidence type="ECO:0000256" key="5">
    <source>
        <dbReference type="ARBA" id="ARBA00023306"/>
    </source>
</evidence>
<sequence>MSGWEDSSAVLGSYGDSASKKRDRALDITEEDAPLDEENKDDEPAPLKVTKKRATFSEQHLLGPRGLSLVYSTFPTHFNRAVTHGNEGEALRELITAYKEWAYELYPGLNFEDLVDKTEALAKKAAVSSFIADLRQQERKRGEPEEDVPAPPTAHEQWVAMKDYEDALLKEQRASGPPKESGGQDARPRGGFHIEDEGEAEFELPTSLQQLDEDSGSEAEFDFTTVSHRPLVDAADAHLEDEPGAEEHAALPLEEGVPPPHESAPDVAAVDDATAAQANVETK</sequence>
<evidence type="ECO:0000256" key="3">
    <source>
        <dbReference type="ARBA" id="ARBA00022763"/>
    </source>
</evidence>
<dbReference type="PANTHER" id="PTHR13220">
    <property type="entry name" value="TIMELESS INTERACTING-RELATED"/>
    <property type="match status" value="1"/>
</dbReference>
<dbReference type="GO" id="GO:0000076">
    <property type="term" value="P:DNA replication checkpoint signaling"/>
    <property type="evidence" value="ECO:0007669"/>
    <property type="project" value="UniProtKB-UniRule"/>
</dbReference>
<dbReference type="GO" id="GO:0003677">
    <property type="term" value="F:DNA binding"/>
    <property type="evidence" value="ECO:0007669"/>
    <property type="project" value="TreeGrafter"/>
</dbReference>